<evidence type="ECO:0000313" key="3">
    <source>
        <dbReference type="EnsemblPlants" id="KEH16089"/>
    </source>
</evidence>
<dbReference type="PaxDb" id="3880-AES66274"/>
<protein>
    <recommendedName>
        <fullName evidence="5">Protein FAR1-RELATED SEQUENCE</fullName>
    </recommendedName>
</protein>
<reference evidence="3" key="3">
    <citation type="submission" date="2015-06" db="UniProtKB">
        <authorList>
            <consortium name="EnsemblPlants"/>
        </authorList>
    </citation>
    <scope>IDENTIFICATION</scope>
    <source>
        <strain evidence="3">cv. Jemalong A17</strain>
    </source>
</reference>
<feature type="compositionally biased region" description="Polar residues" evidence="1">
    <location>
        <begin position="209"/>
        <end position="219"/>
    </location>
</feature>
<feature type="region of interest" description="Disordered" evidence="1">
    <location>
        <begin position="208"/>
        <end position="239"/>
    </location>
</feature>
<sequence length="239" mass="26928">MEDLLQTLGGLFKLTEIVCIGPKTTQLSESCNAFLRGFLQPDHSLVRFFSHFNIVVQRMRDNHAEFDFKAANTRTKNNYPNSQLMRSVVIKYTPACFAFIHRQYDLSFKYYYEEDTTKGSALNNFEDHGRLDERVVTVDIRSKSFSCSCRQYVLKHWTRDVRPSVDKLKSTINVGNEDSTQASKIFLHGVLEAGKKAEELLLSKGIRTDPSSVMPSKSSKAAAVGEPSAGVKSAAPKFK</sequence>
<evidence type="ECO:0008006" key="5">
    <source>
        <dbReference type="Google" id="ProtNLM"/>
    </source>
</evidence>
<accession>A0A072TEU6</accession>
<dbReference type="EnsemblPlants" id="KEH16089">
    <property type="protein sequence ID" value="KEH16089"/>
    <property type="gene ID" value="MTR_0337s0060"/>
</dbReference>
<dbReference type="HOGENOM" id="CLU_1162641_0_0_1"/>
<gene>
    <name evidence="2" type="ORF">MTR_0337s0060</name>
</gene>
<dbReference type="PANTHER" id="PTHR47718">
    <property type="entry name" value="OS01G0519700 PROTEIN"/>
    <property type="match status" value="1"/>
</dbReference>
<dbReference type="EMBL" id="KL403062">
    <property type="protein sequence ID" value="KEH16089.1"/>
    <property type="molecule type" value="Genomic_DNA"/>
</dbReference>
<dbReference type="AlphaFoldDB" id="A0A072TEU6"/>
<evidence type="ECO:0000256" key="1">
    <source>
        <dbReference type="SAM" id="MobiDB-lite"/>
    </source>
</evidence>
<evidence type="ECO:0000313" key="4">
    <source>
        <dbReference type="Proteomes" id="UP000002051"/>
    </source>
</evidence>
<proteinExistence type="predicted"/>
<name>A0A072TEU6_MEDTR</name>
<evidence type="ECO:0000313" key="2">
    <source>
        <dbReference type="EMBL" id="KEH16089.1"/>
    </source>
</evidence>
<keyword evidence="4" id="KW-1185">Reference proteome</keyword>
<reference evidence="2 4" key="2">
    <citation type="journal article" date="2014" name="BMC Genomics">
        <title>An improved genome release (version Mt4.0) for the model legume Medicago truncatula.</title>
        <authorList>
            <person name="Tang H."/>
            <person name="Krishnakumar V."/>
            <person name="Bidwell S."/>
            <person name="Rosen B."/>
            <person name="Chan A."/>
            <person name="Zhou S."/>
            <person name="Gentzbittel L."/>
            <person name="Childs K.L."/>
            <person name="Yandell M."/>
            <person name="Gundlach H."/>
            <person name="Mayer K.F."/>
            <person name="Schwartz D.C."/>
            <person name="Town C.D."/>
        </authorList>
    </citation>
    <scope>GENOME REANNOTATION</scope>
    <source>
        <strain evidence="2">A17</strain>
        <strain evidence="3 4">cv. Jemalong A17</strain>
    </source>
</reference>
<reference evidence="2 4" key="1">
    <citation type="journal article" date="2011" name="Nature">
        <title>The Medicago genome provides insight into the evolution of rhizobial symbioses.</title>
        <authorList>
            <person name="Young N.D."/>
            <person name="Debelle F."/>
            <person name="Oldroyd G.E."/>
            <person name="Geurts R."/>
            <person name="Cannon S.B."/>
            <person name="Udvardi M.K."/>
            <person name="Benedito V.A."/>
            <person name="Mayer K.F."/>
            <person name="Gouzy J."/>
            <person name="Schoof H."/>
            <person name="Van de Peer Y."/>
            <person name="Proost S."/>
            <person name="Cook D.R."/>
            <person name="Meyers B.C."/>
            <person name="Spannagl M."/>
            <person name="Cheung F."/>
            <person name="De Mita S."/>
            <person name="Krishnakumar V."/>
            <person name="Gundlach H."/>
            <person name="Zhou S."/>
            <person name="Mudge J."/>
            <person name="Bharti A.K."/>
            <person name="Murray J.D."/>
            <person name="Naoumkina M.A."/>
            <person name="Rosen B."/>
            <person name="Silverstein K.A."/>
            <person name="Tang H."/>
            <person name="Rombauts S."/>
            <person name="Zhao P.X."/>
            <person name="Zhou P."/>
            <person name="Barbe V."/>
            <person name="Bardou P."/>
            <person name="Bechner M."/>
            <person name="Bellec A."/>
            <person name="Berger A."/>
            <person name="Berges H."/>
            <person name="Bidwell S."/>
            <person name="Bisseling T."/>
            <person name="Choisne N."/>
            <person name="Couloux A."/>
            <person name="Denny R."/>
            <person name="Deshpande S."/>
            <person name="Dai X."/>
            <person name="Doyle J.J."/>
            <person name="Dudez A.M."/>
            <person name="Farmer A.D."/>
            <person name="Fouteau S."/>
            <person name="Franken C."/>
            <person name="Gibelin C."/>
            <person name="Gish J."/>
            <person name="Goldstein S."/>
            <person name="Gonzalez A.J."/>
            <person name="Green P.J."/>
            <person name="Hallab A."/>
            <person name="Hartog M."/>
            <person name="Hua A."/>
            <person name="Humphray S.J."/>
            <person name="Jeong D.H."/>
            <person name="Jing Y."/>
            <person name="Jocker A."/>
            <person name="Kenton S.M."/>
            <person name="Kim D.J."/>
            <person name="Klee K."/>
            <person name="Lai H."/>
            <person name="Lang C."/>
            <person name="Lin S."/>
            <person name="Macmil S.L."/>
            <person name="Magdelenat G."/>
            <person name="Matthews L."/>
            <person name="McCorrison J."/>
            <person name="Monaghan E.L."/>
            <person name="Mun J.H."/>
            <person name="Najar F.Z."/>
            <person name="Nicholson C."/>
            <person name="Noirot C."/>
            <person name="O'Bleness M."/>
            <person name="Paule C.R."/>
            <person name="Poulain J."/>
            <person name="Prion F."/>
            <person name="Qin B."/>
            <person name="Qu C."/>
            <person name="Retzel E.F."/>
            <person name="Riddle C."/>
            <person name="Sallet E."/>
            <person name="Samain S."/>
            <person name="Samson N."/>
            <person name="Sanders I."/>
            <person name="Saurat O."/>
            <person name="Scarpelli C."/>
            <person name="Schiex T."/>
            <person name="Segurens B."/>
            <person name="Severin A.J."/>
            <person name="Sherrier D.J."/>
            <person name="Shi R."/>
            <person name="Sims S."/>
            <person name="Singer S.R."/>
            <person name="Sinharoy S."/>
            <person name="Sterck L."/>
            <person name="Viollet A."/>
            <person name="Wang B.B."/>
            <person name="Wang K."/>
            <person name="Wang M."/>
            <person name="Wang X."/>
            <person name="Warfsmann J."/>
            <person name="Weissenbach J."/>
            <person name="White D.D."/>
            <person name="White J.D."/>
            <person name="Wiley G.B."/>
            <person name="Wincker P."/>
            <person name="Xing Y."/>
            <person name="Yang L."/>
            <person name="Yao Z."/>
            <person name="Ying F."/>
            <person name="Zhai J."/>
            <person name="Zhou L."/>
            <person name="Zuber A."/>
            <person name="Denarie J."/>
            <person name="Dixon R.A."/>
            <person name="May G.D."/>
            <person name="Schwartz D.C."/>
            <person name="Rogers J."/>
            <person name="Quetier F."/>
            <person name="Town C.D."/>
            <person name="Roe B.A."/>
        </authorList>
    </citation>
    <scope>NUCLEOTIDE SEQUENCE [LARGE SCALE GENOMIC DNA]</scope>
    <source>
        <strain evidence="2">A17</strain>
        <strain evidence="3 4">cv. Jemalong A17</strain>
    </source>
</reference>
<organism evidence="2 4">
    <name type="scientific">Medicago truncatula</name>
    <name type="common">Barrel medic</name>
    <name type="synonym">Medicago tribuloides</name>
    <dbReference type="NCBI Taxonomy" id="3880"/>
    <lineage>
        <taxon>Eukaryota</taxon>
        <taxon>Viridiplantae</taxon>
        <taxon>Streptophyta</taxon>
        <taxon>Embryophyta</taxon>
        <taxon>Tracheophyta</taxon>
        <taxon>Spermatophyta</taxon>
        <taxon>Magnoliopsida</taxon>
        <taxon>eudicotyledons</taxon>
        <taxon>Gunneridae</taxon>
        <taxon>Pentapetalae</taxon>
        <taxon>rosids</taxon>
        <taxon>fabids</taxon>
        <taxon>Fabales</taxon>
        <taxon>Fabaceae</taxon>
        <taxon>Papilionoideae</taxon>
        <taxon>50 kb inversion clade</taxon>
        <taxon>NPAAA clade</taxon>
        <taxon>Hologalegina</taxon>
        <taxon>IRL clade</taxon>
        <taxon>Trifolieae</taxon>
        <taxon>Medicago</taxon>
    </lineage>
</organism>
<dbReference type="Proteomes" id="UP000002051">
    <property type="component" value="Unassembled WGS sequence"/>
</dbReference>